<dbReference type="EMBL" id="MECQ01000001">
    <property type="protein sequence ID" value="ODV56589.1"/>
    <property type="molecule type" value="Genomic_DNA"/>
</dbReference>
<dbReference type="Gene3D" id="3.30.1330.40">
    <property type="entry name" value="RutC-like"/>
    <property type="match status" value="1"/>
</dbReference>
<dbReference type="OrthoDB" id="9795206at2"/>
<dbReference type="PANTHER" id="PTHR43857">
    <property type="entry name" value="BLR7761 PROTEIN"/>
    <property type="match status" value="1"/>
</dbReference>
<organism evidence="1 2">
    <name type="scientific">Lysinibacillus fusiformis</name>
    <dbReference type="NCBI Taxonomy" id="28031"/>
    <lineage>
        <taxon>Bacteria</taxon>
        <taxon>Bacillati</taxon>
        <taxon>Bacillota</taxon>
        <taxon>Bacilli</taxon>
        <taxon>Bacillales</taxon>
        <taxon>Bacillaceae</taxon>
        <taxon>Lysinibacillus</taxon>
    </lineage>
</organism>
<reference evidence="1 2" key="1">
    <citation type="submission" date="2016-09" db="EMBL/GenBank/DDBJ databases">
        <title>Draft genome sequence of the soil isolate, Lysinibacillus fusiformis M5, a potential hypoxanthine producer.</title>
        <authorList>
            <person name="Gallegos-Monterrosa R."/>
            <person name="Maroti G."/>
            <person name="Balint B."/>
            <person name="Kovacs A.T."/>
        </authorList>
    </citation>
    <scope>NUCLEOTIDE SEQUENCE [LARGE SCALE GENOMIC DNA]</scope>
    <source>
        <strain evidence="1 2">M5</strain>
    </source>
</reference>
<accession>A0A1E4R823</accession>
<dbReference type="SUPFAM" id="SSF55298">
    <property type="entry name" value="YjgF-like"/>
    <property type="match status" value="1"/>
</dbReference>
<sequence length="130" mass="14841">MKSKLIRKNPMQAPKPVGKYSHVTIIPKDATMYAFSGQIGLDQDDQLPQTLWEQITNTFKHIETILASEGIDATHIVKVNIWATEEIDWDHFYEQWEGMFGESYPSMTIAYVSALGLPEIKIELDIWAAN</sequence>
<dbReference type="AlphaFoldDB" id="A0A1E4R823"/>
<proteinExistence type="predicted"/>
<gene>
    <name evidence="1" type="ORF">BG258_12145</name>
</gene>
<dbReference type="Proteomes" id="UP000094784">
    <property type="component" value="Unassembled WGS sequence"/>
</dbReference>
<evidence type="ECO:0000313" key="1">
    <source>
        <dbReference type="EMBL" id="ODV56589.1"/>
    </source>
</evidence>
<dbReference type="PANTHER" id="PTHR43857:SF1">
    <property type="entry name" value="YJGH FAMILY PROTEIN"/>
    <property type="match status" value="1"/>
</dbReference>
<dbReference type="RefSeq" id="WP_069481578.1">
    <property type="nucleotide sequence ID" value="NZ_KV766182.1"/>
</dbReference>
<evidence type="ECO:0000313" key="2">
    <source>
        <dbReference type="Proteomes" id="UP000094784"/>
    </source>
</evidence>
<dbReference type="Pfam" id="PF01042">
    <property type="entry name" value="Ribonuc_L-PSP"/>
    <property type="match status" value="1"/>
</dbReference>
<protein>
    <submittedName>
        <fullName evidence="1">Enamine deaminase RidA</fullName>
    </submittedName>
</protein>
<name>A0A1E4R823_9BACI</name>
<dbReference type="InterPro" id="IPR035959">
    <property type="entry name" value="RutC-like_sf"/>
</dbReference>
<dbReference type="InterPro" id="IPR006175">
    <property type="entry name" value="YjgF/YER057c/UK114"/>
</dbReference>
<comment type="caution">
    <text evidence="1">The sequence shown here is derived from an EMBL/GenBank/DDBJ whole genome shotgun (WGS) entry which is preliminary data.</text>
</comment>